<sequence length="127" mass="14246">MMASWNSSHFFPERLNKLKLNLSFPHKCANNTASSSHSFQSHQEPLDSTYYVALTLLWEVLKHNGMLISLKGYLLFFTPHGFQMARRTSSATLVFWTSSILLASSLLSICAYTRVASTLLLASATNK</sequence>
<evidence type="ECO:0000256" key="1">
    <source>
        <dbReference type="SAM" id="Phobius"/>
    </source>
</evidence>
<reference evidence="2 3" key="1">
    <citation type="journal article" date="2024" name="G3 (Bethesda)">
        <title>Genome assembly of Hibiscus sabdariffa L. provides insights into metabolisms of medicinal natural products.</title>
        <authorList>
            <person name="Kim T."/>
        </authorList>
    </citation>
    <scope>NUCLEOTIDE SEQUENCE [LARGE SCALE GENOMIC DNA]</scope>
    <source>
        <strain evidence="2">TK-2024</strain>
        <tissue evidence="2">Old leaves</tissue>
    </source>
</reference>
<gene>
    <name evidence="2" type="ORF">V6N11_069760</name>
</gene>
<evidence type="ECO:0000313" key="2">
    <source>
        <dbReference type="EMBL" id="KAK8995322.1"/>
    </source>
</evidence>
<keyword evidence="1" id="KW-0472">Membrane</keyword>
<dbReference type="EMBL" id="JBBPBN010000046">
    <property type="protein sequence ID" value="KAK8995322.1"/>
    <property type="molecule type" value="Genomic_DNA"/>
</dbReference>
<feature type="transmembrane region" description="Helical" evidence="1">
    <location>
        <begin position="93"/>
        <end position="115"/>
    </location>
</feature>
<protein>
    <submittedName>
        <fullName evidence="2">Uncharacterized protein</fullName>
    </submittedName>
</protein>
<evidence type="ECO:0000313" key="3">
    <source>
        <dbReference type="Proteomes" id="UP001396334"/>
    </source>
</evidence>
<name>A0ABR2Q3R8_9ROSI</name>
<keyword evidence="3" id="KW-1185">Reference proteome</keyword>
<organism evidence="2 3">
    <name type="scientific">Hibiscus sabdariffa</name>
    <name type="common">roselle</name>
    <dbReference type="NCBI Taxonomy" id="183260"/>
    <lineage>
        <taxon>Eukaryota</taxon>
        <taxon>Viridiplantae</taxon>
        <taxon>Streptophyta</taxon>
        <taxon>Embryophyta</taxon>
        <taxon>Tracheophyta</taxon>
        <taxon>Spermatophyta</taxon>
        <taxon>Magnoliopsida</taxon>
        <taxon>eudicotyledons</taxon>
        <taxon>Gunneridae</taxon>
        <taxon>Pentapetalae</taxon>
        <taxon>rosids</taxon>
        <taxon>malvids</taxon>
        <taxon>Malvales</taxon>
        <taxon>Malvaceae</taxon>
        <taxon>Malvoideae</taxon>
        <taxon>Hibiscus</taxon>
    </lineage>
</organism>
<dbReference type="Proteomes" id="UP001396334">
    <property type="component" value="Unassembled WGS sequence"/>
</dbReference>
<proteinExistence type="predicted"/>
<accession>A0ABR2Q3R8</accession>
<comment type="caution">
    <text evidence="2">The sequence shown here is derived from an EMBL/GenBank/DDBJ whole genome shotgun (WGS) entry which is preliminary data.</text>
</comment>
<keyword evidence="1" id="KW-0812">Transmembrane</keyword>
<keyword evidence="1" id="KW-1133">Transmembrane helix</keyword>